<proteinExistence type="predicted"/>
<dbReference type="PANTHER" id="PTHR48475">
    <property type="entry name" value="RIBONUCLEASE H"/>
    <property type="match status" value="1"/>
</dbReference>
<evidence type="ECO:0000313" key="1">
    <source>
        <dbReference type="EMBL" id="GAA0142197.1"/>
    </source>
</evidence>
<gene>
    <name evidence="1" type="ORF">LIER_03152</name>
</gene>
<dbReference type="PANTHER" id="PTHR48475:SF2">
    <property type="entry name" value="RIBONUCLEASE H"/>
    <property type="match status" value="1"/>
</dbReference>
<name>A0AAV3NWV9_LITER</name>
<dbReference type="EMBL" id="BAABME010000372">
    <property type="protein sequence ID" value="GAA0142197.1"/>
    <property type="molecule type" value="Genomic_DNA"/>
</dbReference>
<evidence type="ECO:0000313" key="2">
    <source>
        <dbReference type="Proteomes" id="UP001454036"/>
    </source>
</evidence>
<dbReference type="Proteomes" id="UP001454036">
    <property type="component" value="Unassembled WGS sequence"/>
</dbReference>
<keyword evidence="2" id="KW-1185">Reference proteome</keyword>
<sequence length="139" mass="15808">MNQEADRLSQLATVEYGKLSDSTPVEWVANEAFWMKEVIDNVSEGKGGLPEPWYQAIMDFLRIGVLPRDPSVANKIQRQSLRYTLLDGVLYRRSFQGPLLKCVTREEELMAVEEMHGEMCGSHINRKAMTGALMSERKS</sequence>
<reference evidence="1 2" key="1">
    <citation type="submission" date="2024-01" db="EMBL/GenBank/DDBJ databases">
        <title>The complete chloroplast genome sequence of Lithospermum erythrorhizon: insights into the phylogenetic relationship among Boraginaceae species and the maternal lineages of purple gromwells.</title>
        <authorList>
            <person name="Okada T."/>
            <person name="Watanabe K."/>
        </authorList>
    </citation>
    <scope>NUCLEOTIDE SEQUENCE [LARGE SCALE GENOMIC DNA]</scope>
</reference>
<accession>A0AAV3NWV9</accession>
<dbReference type="AlphaFoldDB" id="A0AAV3NWV9"/>
<protein>
    <submittedName>
        <fullName evidence="1">Uncharacterized protein</fullName>
    </submittedName>
</protein>
<comment type="caution">
    <text evidence="1">The sequence shown here is derived from an EMBL/GenBank/DDBJ whole genome shotgun (WGS) entry which is preliminary data.</text>
</comment>
<organism evidence="1 2">
    <name type="scientific">Lithospermum erythrorhizon</name>
    <name type="common">Purple gromwell</name>
    <name type="synonym">Lithospermum officinale var. erythrorhizon</name>
    <dbReference type="NCBI Taxonomy" id="34254"/>
    <lineage>
        <taxon>Eukaryota</taxon>
        <taxon>Viridiplantae</taxon>
        <taxon>Streptophyta</taxon>
        <taxon>Embryophyta</taxon>
        <taxon>Tracheophyta</taxon>
        <taxon>Spermatophyta</taxon>
        <taxon>Magnoliopsida</taxon>
        <taxon>eudicotyledons</taxon>
        <taxon>Gunneridae</taxon>
        <taxon>Pentapetalae</taxon>
        <taxon>asterids</taxon>
        <taxon>lamiids</taxon>
        <taxon>Boraginales</taxon>
        <taxon>Boraginaceae</taxon>
        <taxon>Boraginoideae</taxon>
        <taxon>Lithospermeae</taxon>
        <taxon>Lithospermum</taxon>
    </lineage>
</organism>